<reference evidence="1" key="1">
    <citation type="submission" date="2022-04" db="EMBL/GenBank/DDBJ databases">
        <title>Jade perch genome.</title>
        <authorList>
            <person name="Chao B."/>
        </authorList>
    </citation>
    <scope>NUCLEOTIDE SEQUENCE</scope>
    <source>
        <strain evidence="1">CB-2022</strain>
    </source>
</reference>
<dbReference type="Proteomes" id="UP000831701">
    <property type="component" value="Chromosome 24"/>
</dbReference>
<gene>
    <name evidence="1" type="ORF">L3Q82_020965</name>
</gene>
<sequence length="1537" mass="173784">GAVIFLNHSASNKHKTKKTEPGNCDKMAEYENSNDAEQPLHPEAEPLKLSDLLDRGWKIFEEVDNTNEAMGSNSVQVRVRRGVSMLEEASRMVAQLDLFSRNEELEEVATADLKYLLLPALLGALTMKLTGQDKRLEMVQRARAYFMDYLKRCKEYNASQFELPKSTTENISPDEDSDNGCSAAKCAPCPSDLVSMAAQRQAKIERYRQKKDLEARLSDVRRAMDSGQADEEISRDFYILNVRRWITLCLEEIESIDQEVEILKRMDGLKQGVVKQPAQPARPPMKPFILTKDAVQAQVFGAGYPSLPTMTVDDWYEQHRKRGVLPDQGIPRRVAVEEDTDAQEREEEEKEKKAENDDEESLLKARNWDDWKDTHYRDRPFSPMSQRLVMEDMVLPKEESTFPSAVRKYQGSTVVYQKEGQRMCSVTTCRIFEFRKIIGDREKCQFLVPKDYPVYIDKTEDHTDCQIHNGFFISPLEHLVPGILPPEAIKARRSSLKNVSDLFVMGGALILESTVLLHWLEREGYWPLGMTGISMGGYMASLAVTNWPKPIPLIPCLSWSTASSVFTTGVLSKAVNWRELEKQYAINSVFEEEIINLLEYCGADSFKMGADLVKNADSLEHLLGLSGDDMVSVGKNLKAGGETGAGQGLLIGGGIEGGGARNRVDQLLSSVNSNGRSSDALPRSHHVNSKLHGQKDSAKCCRPSLHRESISFMKGVMDECTHMANFSVPVDTSLIIVVQAKEDAYIPRTGVLSLQEIWPGCEVRYLNGGHISAYLFKQNVFSHGSLEPFPPCISTRTCGRPLHGPWLQPAGESREPPPSPETRQKPPGPAALSSSQRMWLKLFFLLLYFIVLFMLARIFEAVVWYETGMFATQLVDPVTLSYKKLKTILECRGLGYSGLAEKKDVSELVEKSGELTQGELYSAIKKEKEQTEAGDASTTHFSGEMHFYELVEDTKDGIWLIQVIAQDREALLSQSNWGKMVQKVSQFGIRTGTFNCSNDHRSCIKRGWQRSTLIMSVPQTSASKGKVMLKEYNGRRIETEHIFRWMTSHVAHRVKTLRESKDLVEEWRSDPAHPVKMFLFARLSQPPAFFSSLSVKFTGRIEFIFVDIRHWDNHSSLSEIGVMQSPAYILKMPEGIYRYGNSTGEFLSLAAMDTFLRSVQPEVNDLFVLSLVLINLLAWMDLFITQGATVKRFVVLIRTLGTYNSILLVSWLPVLALLQLPYLDTLYGYSLKLLRYADTTTLASLVRADWTFYSSHPALFLSTYLAHGLLVDYFEKKRRCGIRSNEDSTTNLEWLASLWDWYTSYLLHPIASLQQIPSDYSDWEDDPSFLFERLAFPDLWLHPLVNMDYMKALPTWRFRAVGQHRGKGPAEKLDEETDGSHSDTESREQRDSPPAGPRRPPHRSKRHKRSLCNQDSGTQLSASSLCCHHENRGSPSADRAPEDGGLTPEEVSNHQHCDWSVWPCDMLQCSECVVCLENFVSEELLMGLPCGHAFHQQCIVVWLAAGRHCCPVCRWPSYKKKAQRAAHSSSTESALQD</sequence>
<accession>A0ACB8V8Z0</accession>
<organism evidence="1 2">
    <name type="scientific">Scortum barcoo</name>
    <name type="common">barcoo grunter</name>
    <dbReference type="NCBI Taxonomy" id="214431"/>
    <lineage>
        <taxon>Eukaryota</taxon>
        <taxon>Metazoa</taxon>
        <taxon>Chordata</taxon>
        <taxon>Craniata</taxon>
        <taxon>Vertebrata</taxon>
        <taxon>Euteleostomi</taxon>
        <taxon>Actinopterygii</taxon>
        <taxon>Neopterygii</taxon>
        <taxon>Teleostei</taxon>
        <taxon>Neoteleostei</taxon>
        <taxon>Acanthomorphata</taxon>
        <taxon>Eupercaria</taxon>
        <taxon>Centrarchiformes</taxon>
        <taxon>Terapontoidei</taxon>
        <taxon>Terapontidae</taxon>
        <taxon>Scortum</taxon>
    </lineage>
</organism>
<feature type="non-terminal residue" evidence="1">
    <location>
        <position position="1"/>
    </location>
</feature>
<evidence type="ECO:0000313" key="1">
    <source>
        <dbReference type="EMBL" id="KAI3352152.1"/>
    </source>
</evidence>
<proteinExistence type="predicted"/>
<comment type="caution">
    <text evidence="1">The sequence shown here is derived from an EMBL/GenBank/DDBJ whole genome shotgun (WGS) entry which is preliminary data.</text>
</comment>
<name>A0ACB8V8Z0_9TELE</name>
<dbReference type="EMBL" id="CM041554">
    <property type="protein sequence ID" value="KAI3352152.1"/>
    <property type="molecule type" value="Genomic_DNA"/>
</dbReference>
<keyword evidence="2" id="KW-1185">Reference proteome</keyword>
<protein>
    <submittedName>
        <fullName evidence="1">Uncharacterized protein</fullName>
    </submittedName>
</protein>
<evidence type="ECO:0000313" key="2">
    <source>
        <dbReference type="Proteomes" id="UP000831701"/>
    </source>
</evidence>